<evidence type="ECO:0000256" key="1">
    <source>
        <dbReference type="ARBA" id="ARBA00022553"/>
    </source>
</evidence>
<dbReference type="SMART" id="SM00448">
    <property type="entry name" value="REC"/>
    <property type="match status" value="1"/>
</dbReference>
<evidence type="ECO:0000256" key="5">
    <source>
        <dbReference type="ARBA" id="ARBA00023163"/>
    </source>
</evidence>
<feature type="DNA-binding region" description="OmpR/PhoB-type" evidence="7">
    <location>
        <begin position="115"/>
        <end position="215"/>
    </location>
</feature>
<dbReference type="GO" id="GO:0032993">
    <property type="term" value="C:protein-DNA complex"/>
    <property type="evidence" value="ECO:0007669"/>
    <property type="project" value="TreeGrafter"/>
</dbReference>
<feature type="domain" description="Response regulatory" evidence="8">
    <location>
        <begin position="2"/>
        <end position="113"/>
    </location>
</feature>
<evidence type="ECO:0000256" key="4">
    <source>
        <dbReference type="ARBA" id="ARBA00023125"/>
    </source>
</evidence>
<dbReference type="PROSITE" id="PS50110">
    <property type="entry name" value="RESPONSE_REGULATORY"/>
    <property type="match status" value="1"/>
</dbReference>
<organism evidence="10 11">
    <name type="scientific">Amylolactobacillus amylotrophicus DSM 20534</name>
    <dbReference type="NCBI Taxonomy" id="1423722"/>
    <lineage>
        <taxon>Bacteria</taxon>
        <taxon>Bacillati</taxon>
        <taxon>Bacillota</taxon>
        <taxon>Bacilli</taxon>
        <taxon>Lactobacillales</taxon>
        <taxon>Lactobacillaceae</taxon>
        <taxon>Amylolactobacillus</taxon>
    </lineage>
</organism>
<proteinExistence type="predicted"/>
<dbReference type="SMART" id="SM00862">
    <property type="entry name" value="Trans_reg_C"/>
    <property type="match status" value="1"/>
</dbReference>
<evidence type="ECO:0000313" key="10">
    <source>
        <dbReference type="EMBL" id="KRK37814.1"/>
    </source>
</evidence>
<dbReference type="PANTHER" id="PTHR48111:SF40">
    <property type="entry name" value="PHOSPHATE REGULON TRANSCRIPTIONAL REGULATORY PROTEIN PHOB"/>
    <property type="match status" value="1"/>
</dbReference>
<keyword evidence="3" id="KW-0805">Transcription regulation</keyword>
<dbReference type="Gene3D" id="3.40.50.2300">
    <property type="match status" value="1"/>
</dbReference>
<dbReference type="InterPro" id="IPR001789">
    <property type="entry name" value="Sig_transdc_resp-reg_receiver"/>
</dbReference>
<name>A0A0R1GUB0_9LACO</name>
<dbReference type="CDD" id="cd00383">
    <property type="entry name" value="trans_reg_C"/>
    <property type="match status" value="1"/>
</dbReference>
<dbReference type="InterPro" id="IPR016032">
    <property type="entry name" value="Sig_transdc_resp-reg_C-effctor"/>
</dbReference>
<dbReference type="GO" id="GO:0000156">
    <property type="term" value="F:phosphorelay response regulator activity"/>
    <property type="evidence" value="ECO:0007669"/>
    <property type="project" value="TreeGrafter"/>
</dbReference>
<accession>A0A0R1GUB0</accession>
<dbReference type="InterPro" id="IPR001867">
    <property type="entry name" value="OmpR/PhoB-type_DNA-bd"/>
</dbReference>
<dbReference type="InterPro" id="IPR036388">
    <property type="entry name" value="WH-like_DNA-bd_sf"/>
</dbReference>
<dbReference type="PANTHER" id="PTHR48111">
    <property type="entry name" value="REGULATOR OF RPOS"/>
    <property type="match status" value="1"/>
</dbReference>
<protein>
    <submittedName>
        <fullName evidence="10">DNA-binding response regulator, OmpR family (Rec-wHTH domains)</fullName>
    </submittedName>
</protein>
<evidence type="ECO:0000256" key="2">
    <source>
        <dbReference type="ARBA" id="ARBA00023012"/>
    </source>
</evidence>
<evidence type="ECO:0000313" key="11">
    <source>
        <dbReference type="Proteomes" id="UP000050909"/>
    </source>
</evidence>
<reference evidence="10 11" key="1">
    <citation type="journal article" date="2015" name="Genome Announc.">
        <title>Expanding the biotechnology potential of lactobacilli through comparative genomics of 213 strains and associated genera.</title>
        <authorList>
            <person name="Sun Z."/>
            <person name="Harris H.M."/>
            <person name="McCann A."/>
            <person name="Guo C."/>
            <person name="Argimon S."/>
            <person name="Zhang W."/>
            <person name="Yang X."/>
            <person name="Jeffery I.B."/>
            <person name="Cooney J.C."/>
            <person name="Kagawa T.F."/>
            <person name="Liu W."/>
            <person name="Song Y."/>
            <person name="Salvetti E."/>
            <person name="Wrobel A."/>
            <person name="Rasinkangas P."/>
            <person name="Parkhill J."/>
            <person name="Rea M.C."/>
            <person name="O'Sullivan O."/>
            <person name="Ritari J."/>
            <person name="Douillard F.P."/>
            <person name="Paul Ross R."/>
            <person name="Yang R."/>
            <person name="Briner A.E."/>
            <person name="Felis G.E."/>
            <person name="de Vos W.M."/>
            <person name="Barrangou R."/>
            <person name="Klaenhammer T.R."/>
            <person name="Caufield P.W."/>
            <person name="Cui Y."/>
            <person name="Zhang H."/>
            <person name="O'Toole P.W."/>
        </authorList>
    </citation>
    <scope>NUCLEOTIDE SEQUENCE [LARGE SCALE GENOMIC DNA]</scope>
    <source>
        <strain evidence="10 11">DSM 20534</strain>
    </source>
</reference>
<evidence type="ECO:0000256" key="3">
    <source>
        <dbReference type="ARBA" id="ARBA00023015"/>
    </source>
</evidence>
<dbReference type="GO" id="GO:0000976">
    <property type="term" value="F:transcription cis-regulatory region binding"/>
    <property type="evidence" value="ECO:0007669"/>
    <property type="project" value="TreeGrafter"/>
</dbReference>
<dbReference type="Gene3D" id="1.10.10.10">
    <property type="entry name" value="Winged helix-like DNA-binding domain superfamily/Winged helix DNA-binding domain"/>
    <property type="match status" value="1"/>
</dbReference>
<keyword evidence="4 7" id="KW-0238">DNA-binding</keyword>
<evidence type="ECO:0000256" key="7">
    <source>
        <dbReference type="PROSITE-ProRule" id="PRU01091"/>
    </source>
</evidence>
<dbReference type="InterPro" id="IPR011006">
    <property type="entry name" value="CheY-like_superfamily"/>
</dbReference>
<dbReference type="GO" id="GO:0006355">
    <property type="term" value="P:regulation of DNA-templated transcription"/>
    <property type="evidence" value="ECO:0007669"/>
    <property type="project" value="InterPro"/>
</dbReference>
<dbReference type="Pfam" id="PF00072">
    <property type="entry name" value="Response_reg"/>
    <property type="match status" value="1"/>
</dbReference>
<dbReference type="Pfam" id="PF00486">
    <property type="entry name" value="Trans_reg_C"/>
    <property type="match status" value="1"/>
</dbReference>
<dbReference type="AlphaFoldDB" id="A0A0R1GUB0"/>
<dbReference type="EMBL" id="AZCV01000003">
    <property type="protein sequence ID" value="KRK37814.1"/>
    <property type="molecule type" value="Genomic_DNA"/>
</dbReference>
<feature type="modified residue" description="4-aspartylphosphate" evidence="6">
    <location>
        <position position="50"/>
    </location>
</feature>
<dbReference type="PROSITE" id="PS51755">
    <property type="entry name" value="OMPR_PHOB"/>
    <property type="match status" value="1"/>
</dbReference>
<dbReference type="SUPFAM" id="SSF46894">
    <property type="entry name" value="C-terminal effector domain of the bipartite response regulators"/>
    <property type="match status" value="1"/>
</dbReference>
<feature type="domain" description="OmpR/PhoB-type" evidence="9">
    <location>
        <begin position="115"/>
        <end position="215"/>
    </location>
</feature>
<dbReference type="PATRIC" id="fig|1423722.3.peg.1172"/>
<dbReference type="InterPro" id="IPR039420">
    <property type="entry name" value="WalR-like"/>
</dbReference>
<dbReference type="RefSeq" id="WP_054745788.1">
    <property type="nucleotide sequence ID" value="NZ_AZCV01000003.1"/>
</dbReference>
<keyword evidence="5" id="KW-0804">Transcription</keyword>
<dbReference type="Proteomes" id="UP000050909">
    <property type="component" value="Unassembled WGS sequence"/>
</dbReference>
<keyword evidence="1 6" id="KW-0597">Phosphoprotein</keyword>
<comment type="caution">
    <text evidence="10">The sequence shown here is derived from an EMBL/GenBank/DDBJ whole genome shotgun (WGS) entry which is preliminary data.</text>
</comment>
<dbReference type="SUPFAM" id="SSF52172">
    <property type="entry name" value="CheY-like"/>
    <property type="match status" value="1"/>
</dbReference>
<evidence type="ECO:0000259" key="8">
    <source>
        <dbReference type="PROSITE" id="PS50110"/>
    </source>
</evidence>
<evidence type="ECO:0000256" key="6">
    <source>
        <dbReference type="PROSITE-ProRule" id="PRU00169"/>
    </source>
</evidence>
<sequence length="219" mass="24970">MKLLIVEDEQALANSMAEYFTGKYQVNIAQNLSMAEALIQNETPDIIILDLGLPDGDGLAWLKSWHELLSSKILILTANDEENRIITGLGLAEDYVLKPVSLHVLEARMNKLIPQAQLVIGALTFDFGKQILLRDGVPVSLTVLEWRLLRFLVENHNQILQREQLMQVIWDVQGKYVSDNTLTVTIKRLREKIELQPNQPTMIRTIRGMGYFFDEQNNA</sequence>
<evidence type="ECO:0000259" key="9">
    <source>
        <dbReference type="PROSITE" id="PS51755"/>
    </source>
</evidence>
<dbReference type="GO" id="GO:0005829">
    <property type="term" value="C:cytosol"/>
    <property type="evidence" value="ECO:0007669"/>
    <property type="project" value="TreeGrafter"/>
</dbReference>
<keyword evidence="2" id="KW-0902">Two-component regulatory system</keyword>
<keyword evidence="11" id="KW-1185">Reference proteome</keyword>
<gene>
    <name evidence="10" type="ORF">FC62_GL001149</name>
</gene>